<sequence>LRISPFVLSISTSSYSLIDSILRDIANIPQLHFDLCYLIFQMNQDPRRPKVKFHSH</sequence>
<protein>
    <submittedName>
        <fullName evidence="1">Uncharacterized protein</fullName>
    </submittedName>
</protein>
<evidence type="ECO:0000313" key="2">
    <source>
        <dbReference type="Proteomes" id="UP001233999"/>
    </source>
</evidence>
<proteinExistence type="predicted"/>
<feature type="non-terminal residue" evidence="1">
    <location>
        <position position="1"/>
    </location>
</feature>
<reference evidence="1" key="2">
    <citation type="submission" date="2023-05" db="EMBL/GenBank/DDBJ databases">
        <authorList>
            <person name="Fouks B."/>
        </authorList>
    </citation>
    <scope>NUCLEOTIDE SEQUENCE</scope>
    <source>
        <strain evidence="1">Stay&amp;Tobe</strain>
        <tissue evidence="1">Testes</tissue>
    </source>
</reference>
<accession>A0AAD8EFI4</accession>
<reference evidence="1" key="1">
    <citation type="journal article" date="2023" name="IScience">
        <title>Live-bearing cockroach genome reveals convergent evolutionary mechanisms linked to viviparity in insects and beyond.</title>
        <authorList>
            <person name="Fouks B."/>
            <person name="Harrison M.C."/>
            <person name="Mikhailova A.A."/>
            <person name="Marchal E."/>
            <person name="English S."/>
            <person name="Carruthers M."/>
            <person name="Jennings E.C."/>
            <person name="Chiamaka E.L."/>
            <person name="Frigard R.A."/>
            <person name="Pippel M."/>
            <person name="Attardo G.M."/>
            <person name="Benoit J.B."/>
            <person name="Bornberg-Bauer E."/>
            <person name="Tobe S.S."/>
        </authorList>
    </citation>
    <scope>NUCLEOTIDE SEQUENCE</scope>
    <source>
        <strain evidence="1">Stay&amp;Tobe</strain>
    </source>
</reference>
<gene>
    <name evidence="1" type="ORF">L9F63_018610</name>
</gene>
<keyword evidence="2" id="KW-1185">Reference proteome</keyword>
<name>A0AAD8EFI4_DIPPU</name>
<organism evidence="1 2">
    <name type="scientific">Diploptera punctata</name>
    <name type="common">Pacific beetle cockroach</name>
    <dbReference type="NCBI Taxonomy" id="6984"/>
    <lineage>
        <taxon>Eukaryota</taxon>
        <taxon>Metazoa</taxon>
        <taxon>Ecdysozoa</taxon>
        <taxon>Arthropoda</taxon>
        <taxon>Hexapoda</taxon>
        <taxon>Insecta</taxon>
        <taxon>Pterygota</taxon>
        <taxon>Neoptera</taxon>
        <taxon>Polyneoptera</taxon>
        <taxon>Dictyoptera</taxon>
        <taxon>Blattodea</taxon>
        <taxon>Blaberoidea</taxon>
        <taxon>Blaberidae</taxon>
        <taxon>Diplopterinae</taxon>
        <taxon>Diploptera</taxon>
    </lineage>
</organism>
<dbReference type="EMBL" id="JASPKZ010006045">
    <property type="protein sequence ID" value="KAJ9587954.1"/>
    <property type="molecule type" value="Genomic_DNA"/>
</dbReference>
<dbReference type="Proteomes" id="UP001233999">
    <property type="component" value="Unassembled WGS sequence"/>
</dbReference>
<comment type="caution">
    <text evidence="1">The sequence shown here is derived from an EMBL/GenBank/DDBJ whole genome shotgun (WGS) entry which is preliminary data.</text>
</comment>
<dbReference type="AlphaFoldDB" id="A0AAD8EFI4"/>
<evidence type="ECO:0000313" key="1">
    <source>
        <dbReference type="EMBL" id="KAJ9587954.1"/>
    </source>
</evidence>
<feature type="non-terminal residue" evidence="1">
    <location>
        <position position="56"/>
    </location>
</feature>